<dbReference type="Pfam" id="PF00160">
    <property type="entry name" value="Pro_isomerase"/>
    <property type="match status" value="1"/>
</dbReference>
<dbReference type="AlphaFoldDB" id="A0A7G2CJK1"/>
<evidence type="ECO:0000313" key="3">
    <source>
        <dbReference type="Proteomes" id="UP000515908"/>
    </source>
</evidence>
<dbReference type="PROSITE" id="PS50072">
    <property type="entry name" value="CSA_PPIASE_2"/>
    <property type="match status" value="1"/>
</dbReference>
<reference evidence="2 3" key="1">
    <citation type="submission" date="2020-08" db="EMBL/GenBank/DDBJ databases">
        <authorList>
            <person name="Newling K."/>
            <person name="Davey J."/>
            <person name="Forrester S."/>
        </authorList>
    </citation>
    <scope>NUCLEOTIDE SEQUENCE [LARGE SCALE GENOMIC DNA]</scope>
    <source>
        <strain evidence="3">Crithidia deanei Carvalho (ATCC PRA-265)</strain>
    </source>
</reference>
<proteinExistence type="predicted"/>
<keyword evidence="2" id="KW-0413">Isomerase</keyword>
<dbReference type="GO" id="GO:0003755">
    <property type="term" value="F:peptidyl-prolyl cis-trans isomerase activity"/>
    <property type="evidence" value="ECO:0007669"/>
    <property type="project" value="InterPro"/>
</dbReference>
<name>A0A7G2CJK1_9TRYP</name>
<feature type="domain" description="PPIase cyclophilin-type" evidence="1">
    <location>
        <begin position="1"/>
        <end position="138"/>
    </location>
</feature>
<keyword evidence="3" id="KW-1185">Reference proteome</keyword>
<dbReference type="Proteomes" id="UP000515908">
    <property type="component" value="Chromosome 13"/>
</dbReference>
<dbReference type="SUPFAM" id="SSF50891">
    <property type="entry name" value="Cyclophilin-like"/>
    <property type="match status" value="1"/>
</dbReference>
<dbReference type="InterPro" id="IPR002130">
    <property type="entry name" value="Cyclophilin-type_PPIase_dom"/>
</dbReference>
<dbReference type="InterPro" id="IPR029000">
    <property type="entry name" value="Cyclophilin-like_dom_sf"/>
</dbReference>
<dbReference type="VEuPathDB" id="TriTrypDB:ADEAN_000660400"/>
<dbReference type="Gene3D" id="2.40.100.10">
    <property type="entry name" value="Cyclophilin-like"/>
    <property type="match status" value="1"/>
</dbReference>
<dbReference type="EMBL" id="LR877157">
    <property type="protein sequence ID" value="CAD2219111.1"/>
    <property type="molecule type" value="Genomic_DNA"/>
</dbReference>
<gene>
    <name evidence="2" type="ORF">ADEAN_000660400</name>
</gene>
<organism evidence="2 3">
    <name type="scientific">Angomonas deanei</name>
    <dbReference type="NCBI Taxonomy" id="59799"/>
    <lineage>
        <taxon>Eukaryota</taxon>
        <taxon>Discoba</taxon>
        <taxon>Euglenozoa</taxon>
        <taxon>Kinetoplastea</taxon>
        <taxon>Metakinetoplastina</taxon>
        <taxon>Trypanosomatida</taxon>
        <taxon>Trypanosomatidae</taxon>
        <taxon>Strigomonadinae</taxon>
        <taxon>Angomonas</taxon>
    </lineage>
</organism>
<evidence type="ECO:0000259" key="1">
    <source>
        <dbReference type="PROSITE" id="PS50072"/>
    </source>
</evidence>
<sequence>MHTNKGLLRVELYANDFADSFIRLALSGQLNGHLFKYLVPGCLIAGEVENPFGVVSHQSVTEKTMHTGIGLFSAPRVTGTVPASSFVVTLSPQPQFDDACVVFGRLCDGLDVLKSIQELQVRENFEFISPLVVERCSLIKNEA</sequence>
<protein>
    <submittedName>
        <fullName evidence="2">Cyclophilin type peptidyl-prolyl cis-trans isomerase/CLD, putative</fullName>
    </submittedName>
</protein>
<accession>A0A7G2CJK1</accession>
<evidence type="ECO:0000313" key="2">
    <source>
        <dbReference type="EMBL" id="CAD2219111.1"/>
    </source>
</evidence>